<dbReference type="Proteomes" id="UP000824890">
    <property type="component" value="Unassembled WGS sequence"/>
</dbReference>
<dbReference type="Gene3D" id="2.60.120.680">
    <property type="entry name" value="GOLD domain"/>
    <property type="match status" value="2"/>
</dbReference>
<proteinExistence type="predicted"/>
<dbReference type="EMBL" id="JAGKQM010000003">
    <property type="protein sequence ID" value="KAH0930952.1"/>
    <property type="molecule type" value="Genomic_DNA"/>
</dbReference>
<dbReference type="PANTHER" id="PTHR47532:SF1">
    <property type="entry name" value="RETINAL-BINDING PROTEIN"/>
    <property type="match status" value="1"/>
</dbReference>
<name>A0ABQ8DPD6_BRANA</name>
<evidence type="ECO:0000313" key="3">
    <source>
        <dbReference type="Proteomes" id="UP000824890"/>
    </source>
</evidence>
<gene>
    <name evidence="2" type="ORF">HID58_008069</name>
</gene>
<dbReference type="SUPFAM" id="SSF101576">
    <property type="entry name" value="Supernatant protein factor (SPF), C-terminal domain"/>
    <property type="match status" value="1"/>
</dbReference>
<feature type="domain" description="GOLD" evidence="1">
    <location>
        <begin position="322"/>
        <end position="505"/>
    </location>
</feature>
<evidence type="ECO:0000259" key="1">
    <source>
        <dbReference type="PROSITE" id="PS50866"/>
    </source>
</evidence>
<dbReference type="PANTHER" id="PTHR47532">
    <property type="entry name" value="RETINAL-BINDING PROTEIN"/>
    <property type="match status" value="1"/>
</dbReference>
<protein>
    <recommendedName>
        <fullName evidence="1">GOLD domain-containing protein</fullName>
    </recommendedName>
</protein>
<accession>A0ABQ8DPD6</accession>
<comment type="caution">
    <text evidence="2">The sequence shown here is derived from an EMBL/GenBank/DDBJ whole genome shotgun (WGS) entry which is preliminary data.</text>
</comment>
<dbReference type="PROSITE" id="PS50866">
    <property type="entry name" value="GOLD"/>
    <property type="match status" value="1"/>
</dbReference>
<reference evidence="2 3" key="1">
    <citation type="submission" date="2021-05" db="EMBL/GenBank/DDBJ databases">
        <title>Genome Assembly of Synthetic Allotetraploid Brassica napus Reveals Homoeologous Exchanges between Subgenomes.</title>
        <authorList>
            <person name="Davis J.T."/>
        </authorList>
    </citation>
    <scope>NUCLEOTIDE SEQUENCE [LARGE SCALE GENOMIC DNA]</scope>
    <source>
        <strain evidence="3">cv. Da-Ae</strain>
        <tissue evidence="2">Seedling</tissue>
    </source>
</reference>
<organism evidence="2 3">
    <name type="scientific">Brassica napus</name>
    <name type="common">Rape</name>
    <dbReference type="NCBI Taxonomy" id="3708"/>
    <lineage>
        <taxon>Eukaryota</taxon>
        <taxon>Viridiplantae</taxon>
        <taxon>Streptophyta</taxon>
        <taxon>Embryophyta</taxon>
        <taxon>Tracheophyta</taxon>
        <taxon>Spermatophyta</taxon>
        <taxon>Magnoliopsida</taxon>
        <taxon>eudicotyledons</taxon>
        <taxon>Gunneridae</taxon>
        <taxon>Pentapetalae</taxon>
        <taxon>rosids</taxon>
        <taxon>malvids</taxon>
        <taxon>Brassicales</taxon>
        <taxon>Brassicaceae</taxon>
        <taxon>Brassiceae</taxon>
        <taxon>Brassica</taxon>
    </lineage>
</organism>
<keyword evidence="3" id="KW-1185">Reference proteome</keyword>
<sequence>MASTEGLVPITRAFLASYYDKYPFPPLSDDVSRLYSDMASLIQLLALQSPPSQGEASLIEEANREPPHKIDENMWKNREQMEEILFLLQPSRWPVQLREPCTSEDAELSSTLRHLKDNFDKALTAMISFQSKNSERIFSTVMTYMPQDFRGTLIRQQKERSERNKQAEVDALVSSGGSIRDTYALLWKQQMERRRQLAQLGSATGVYKTLVKYLVGVPQVLLDFIRQINDDDGPMEEQRERYGPHLYNLTKMVTAIRVSLTLLWERYDTFKLNKNQMNLLSEAVIVYTSEFERFITFISDVFANSPFFISADTAGTLGSRENEEYKEIIVQAGRTYEVSLMVESENSYIAWDFSLVQGKISMVLLFEPQFVSPLYNLKSFDCFSCLSRVSQIVSVRPITDITLYMLMFFWLESGRQELLCLDRGFDINSKLGSLTFCGWSSVVIPNYIYQDIGFCVEYISASGEKTLILPYHRYEADQGNFSTLMAGNYKLVWDNSYSTFFKKVE</sequence>
<dbReference type="InterPro" id="IPR009038">
    <property type="entry name" value="GOLD_dom"/>
</dbReference>
<dbReference type="InterPro" id="IPR036598">
    <property type="entry name" value="GOLD_dom_sf"/>
</dbReference>
<evidence type="ECO:0000313" key="2">
    <source>
        <dbReference type="EMBL" id="KAH0930952.1"/>
    </source>
</evidence>